<dbReference type="SUPFAM" id="SSF116734">
    <property type="entry name" value="DNA methylase specificity domain"/>
    <property type="match status" value="2"/>
</dbReference>
<comment type="similarity">
    <text evidence="1">Belongs to the type-I restriction system S methylase family.</text>
</comment>
<dbReference type="InterPro" id="IPR044946">
    <property type="entry name" value="Restrct_endonuc_typeI_TRD_sf"/>
</dbReference>
<keyword evidence="5" id="KW-0255">Endonuclease</keyword>
<dbReference type="PANTHER" id="PTHR30408:SF12">
    <property type="entry name" value="TYPE I RESTRICTION ENZYME MJAVIII SPECIFICITY SUBUNIT"/>
    <property type="match status" value="1"/>
</dbReference>
<organism evidence="5 6">
    <name type="scientific">Arsenophonus nasoniae</name>
    <name type="common">son-killer infecting Nasonia vitripennis</name>
    <dbReference type="NCBI Taxonomy" id="638"/>
    <lineage>
        <taxon>Bacteria</taxon>
        <taxon>Pseudomonadati</taxon>
        <taxon>Pseudomonadota</taxon>
        <taxon>Gammaproteobacteria</taxon>
        <taxon>Enterobacterales</taxon>
        <taxon>Morganellaceae</taxon>
        <taxon>Arsenophonus</taxon>
    </lineage>
</organism>
<evidence type="ECO:0000256" key="3">
    <source>
        <dbReference type="ARBA" id="ARBA00023125"/>
    </source>
</evidence>
<dbReference type="InterPro" id="IPR052021">
    <property type="entry name" value="Type-I_RS_S_subunit"/>
</dbReference>
<protein>
    <submittedName>
        <fullName evidence="5">Restriction endonuclease subunit S</fullName>
    </submittedName>
</protein>
<dbReference type="GO" id="GO:0004519">
    <property type="term" value="F:endonuclease activity"/>
    <property type="evidence" value="ECO:0007669"/>
    <property type="project" value="UniProtKB-KW"/>
</dbReference>
<evidence type="ECO:0000256" key="1">
    <source>
        <dbReference type="ARBA" id="ARBA00010923"/>
    </source>
</evidence>
<keyword evidence="5" id="KW-0378">Hydrolase</keyword>
<dbReference type="CDD" id="cd17263">
    <property type="entry name" value="RMtype1_S_AbaB8300I-TRD1-CR1_like"/>
    <property type="match status" value="1"/>
</dbReference>
<dbReference type="Pfam" id="PF01420">
    <property type="entry name" value="Methylase_S"/>
    <property type="match status" value="1"/>
</dbReference>
<dbReference type="RefSeq" id="WP_280629149.1">
    <property type="nucleotide sequence ID" value="NZ_CP123498.1"/>
</dbReference>
<reference evidence="5" key="1">
    <citation type="submission" date="2023-04" db="EMBL/GenBank/DDBJ databases">
        <title>Genome dynamics across the evolutionary transition to endosymbiosis.</title>
        <authorList>
            <person name="Siozios S."/>
            <person name="Nadal-Jimenez P."/>
            <person name="Azagi T."/>
            <person name="Sprong H."/>
            <person name="Frost C.L."/>
            <person name="Parratt S.R."/>
            <person name="Taylor G."/>
            <person name="Brettell L."/>
            <person name="Lew K.C."/>
            <person name="Croft L."/>
            <person name="King K.C."/>
            <person name="Brockhurst M.A."/>
            <person name="Hypsa V."/>
            <person name="Novakova E."/>
            <person name="Darby A.C."/>
            <person name="Hurst G.D.D."/>
        </authorList>
    </citation>
    <scope>NUCLEOTIDE SEQUENCE</scope>
    <source>
        <strain evidence="5">AIh</strain>
    </source>
</reference>
<dbReference type="GO" id="GO:0003677">
    <property type="term" value="F:DNA binding"/>
    <property type="evidence" value="ECO:0007669"/>
    <property type="project" value="UniProtKB-KW"/>
</dbReference>
<evidence type="ECO:0000259" key="4">
    <source>
        <dbReference type="Pfam" id="PF01420"/>
    </source>
</evidence>
<keyword evidence="5" id="KW-0540">Nuclease</keyword>
<evidence type="ECO:0000313" key="6">
    <source>
        <dbReference type="Proteomes" id="UP001177597"/>
    </source>
</evidence>
<evidence type="ECO:0000313" key="5">
    <source>
        <dbReference type="EMBL" id="WGL95078.1"/>
    </source>
</evidence>
<gene>
    <name evidence="5" type="ORF">QE207_15645</name>
</gene>
<name>A0AA95GEX9_9GAMM</name>
<proteinExistence type="inferred from homology"/>
<dbReference type="REBASE" id="711539">
    <property type="entry name" value="S.AnaaIhORF15635P"/>
</dbReference>
<dbReference type="AlphaFoldDB" id="A0AA95GEX9"/>
<dbReference type="GO" id="GO:0009307">
    <property type="term" value="P:DNA restriction-modification system"/>
    <property type="evidence" value="ECO:0007669"/>
    <property type="project" value="UniProtKB-KW"/>
</dbReference>
<sequence>MSWKEYSFIEVCDIQGGTQPPKEEFIYDKKDGYIRLLQIQDFKREDKAVYIKDRRTLKKCNNDDILIGRYGASIGKIFSGLSGAYNVALVKAVPDLKKINKRFLWHFLNSAIFQEFIKNVSTRAAQAGFNKDDLAKLKIYLPPINEQKRIAAILDKADGIRQKREQAIKLADDFLYTKFLEMFSNEKIKKYSITKIDALLAQKKNSIRTGPFGSQLLHSEFTQSGIAVLGIDNAVKNEFQWGKPRFISQSKYETLKRYTVFPGDVIVTIMGTCGRCAVVPSDIPTAINTKHLCCISLDKSKCIPEFLHSYFHTHPLAKEYLAKHSKGAIMDGLNMGVIKHMPFPEIPLEQQCEFVNIKEKIKKLKNKLDSSKVDCEYIFTTLCNDTFNMQG</sequence>
<dbReference type="PANTHER" id="PTHR30408">
    <property type="entry name" value="TYPE-1 RESTRICTION ENZYME ECOKI SPECIFICITY PROTEIN"/>
    <property type="match status" value="1"/>
</dbReference>
<dbReference type="EMBL" id="CP123498">
    <property type="protein sequence ID" value="WGL95078.1"/>
    <property type="molecule type" value="Genomic_DNA"/>
</dbReference>
<keyword evidence="2" id="KW-0680">Restriction system</keyword>
<evidence type="ECO:0000256" key="2">
    <source>
        <dbReference type="ARBA" id="ARBA00022747"/>
    </source>
</evidence>
<dbReference type="Gene3D" id="3.90.220.20">
    <property type="entry name" value="DNA methylase specificity domains"/>
    <property type="match status" value="2"/>
</dbReference>
<accession>A0AA95GEX9</accession>
<keyword evidence="3" id="KW-0238">DNA-binding</keyword>
<dbReference type="InterPro" id="IPR000055">
    <property type="entry name" value="Restrct_endonuc_typeI_TRD"/>
</dbReference>
<feature type="domain" description="Type I restriction modification DNA specificity" evidence="4">
    <location>
        <begin position="3"/>
        <end position="169"/>
    </location>
</feature>
<dbReference type="Proteomes" id="UP001177597">
    <property type="component" value="Chromosome"/>
</dbReference>